<organism evidence="3 4">
    <name type="scientific">Fistulifera solaris</name>
    <name type="common">Oleaginous diatom</name>
    <dbReference type="NCBI Taxonomy" id="1519565"/>
    <lineage>
        <taxon>Eukaryota</taxon>
        <taxon>Sar</taxon>
        <taxon>Stramenopiles</taxon>
        <taxon>Ochrophyta</taxon>
        <taxon>Bacillariophyta</taxon>
        <taxon>Bacillariophyceae</taxon>
        <taxon>Bacillariophycidae</taxon>
        <taxon>Naviculales</taxon>
        <taxon>Naviculaceae</taxon>
        <taxon>Fistulifera</taxon>
    </lineage>
</organism>
<keyword evidence="2" id="KW-1133">Transmembrane helix</keyword>
<accession>A0A1Z5KS43</accession>
<dbReference type="OrthoDB" id="190738at2759"/>
<reference evidence="3 4" key="1">
    <citation type="journal article" date="2015" name="Plant Cell">
        <title>Oil accumulation by the oleaginous diatom Fistulifera solaris as revealed by the genome and transcriptome.</title>
        <authorList>
            <person name="Tanaka T."/>
            <person name="Maeda Y."/>
            <person name="Veluchamy A."/>
            <person name="Tanaka M."/>
            <person name="Abida H."/>
            <person name="Marechal E."/>
            <person name="Bowler C."/>
            <person name="Muto M."/>
            <person name="Sunaga Y."/>
            <person name="Tanaka M."/>
            <person name="Yoshino T."/>
            <person name="Taniguchi T."/>
            <person name="Fukuda Y."/>
            <person name="Nemoto M."/>
            <person name="Matsumoto M."/>
            <person name="Wong P.S."/>
            <person name="Aburatani S."/>
            <person name="Fujibuchi W."/>
        </authorList>
    </citation>
    <scope>NUCLEOTIDE SEQUENCE [LARGE SCALE GENOMIC DNA]</scope>
    <source>
        <strain evidence="3 4">JPCC DA0580</strain>
    </source>
</reference>
<gene>
    <name evidence="3" type="ORF">FisN_7Hu260</name>
</gene>
<keyword evidence="4" id="KW-1185">Reference proteome</keyword>
<evidence type="ECO:0000313" key="4">
    <source>
        <dbReference type="Proteomes" id="UP000198406"/>
    </source>
</evidence>
<protein>
    <submittedName>
        <fullName evidence="3">Uncharacterized protein</fullName>
    </submittedName>
</protein>
<feature type="transmembrane region" description="Helical" evidence="2">
    <location>
        <begin position="166"/>
        <end position="188"/>
    </location>
</feature>
<dbReference type="EMBL" id="BDSP01000285">
    <property type="protein sequence ID" value="GAX29140.1"/>
    <property type="molecule type" value="Genomic_DNA"/>
</dbReference>
<feature type="compositionally biased region" description="Basic and acidic residues" evidence="1">
    <location>
        <begin position="54"/>
        <end position="68"/>
    </location>
</feature>
<name>A0A1Z5KS43_FISSO</name>
<keyword evidence="2" id="KW-0472">Membrane</keyword>
<dbReference type="Proteomes" id="UP000198406">
    <property type="component" value="Unassembled WGS sequence"/>
</dbReference>
<comment type="caution">
    <text evidence="3">The sequence shown here is derived from an EMBL/GenBank/DDBJ whole genome shotgun (WGS) entry which is preliminary data.</text>
</comment>
<evidence type="ECO:0000256" key="1">
    <source>
        <dbReference type="SAM" id="MobiDB-lite"/>
    </source>
</evidence>
<keyword evidence="2" id="KW-0812">Transmembrane</keyword>
<sequence>MQTRLQTRVRVPPPPPPRREGPPNTPQRQDDDDFVQIPRPRATANQPSLPIIPRQDDRVSGNSDRRNRSEEWLLRVRTSPENYSPHSILSFHITPDMTANTLAACIQQSMCLPQPVVGLFQESRVGHFYTLEHVLQSNERDLVYTVQFTPPPPTPSLPWYQQYMPWLLLFSFFILLMTFLFWPTLLYLMERTLMWLHQAVVQIPLTELYRHGPWMVGWEGASLPHICSRITYHGDEVFWSRNLEECQRIFGQKQDAWLQMARPVWWILLLSLVLLTVRWIVDALRRPPPLDRDMVETYRAWQILLHQASRAFQLQRAYPDKVKLE</sequence>
<evidence type="ECO:0000313" key="3">
    <source>
        <dbReference type="EMBL" id="GAX29140.1"/>
    </source>
</evidence>
<feature type="region of interest" description="Disordered" evidence="1">
    <location>
        <begin position="1"/>
        <end position="68"/>
    </location>
</feature>
<feature type="transmembrane region" description="Helical" evidence="2">
    <location>
        <begin position="263"/>
        <end position="281"/>
    </location>
</feature>
<dbReference type="AlphaFoldDB" id="A0A1Z5KS43"/>
<evidence type="ECO:0000256" key="2">
    <source>
        <dbReference type="SAM" id="Phobius"/>
    </source>
</evidence>
<dbReference type="InParanoid" id="A0A1Z5KS43"/>
<proteinExistence type="predicted"/>